<keyword evidence="12" id="KW-0175">Coiled coil</keyword>
<sequence>MTDTLDPTLPPTGGAGGGDRIEPVDIQQEMQRSYIDYAMSVIVGRALPLVEDGLKPVHRRVLYSMGENGFRPDRSYVKCARVVGEVMGNYHPHGDSAIYDALVRLAQPWSMRYPLIDGQGNFGSRGNDPAAAMRYTECRLTPLAIAMLQDIEQDTVDFLDNYDGKTQEPVVLPSRVPNLLINGSVGIAVGMATNIPPHNLREVGAGVIWALENHEASDDELLEALMARIPGPDFPTAGLIVGRDGIESAYRTGRGSIRMRSVVEVEEDAKGRTILVVTELPYQVNPDNLIESTATMIRDGKLTGISEINDESSDRIGMRIVFTLKRDAVAKVVLNNLYKHTQLQTSFGVNMLAIVDGVPRTLRLDQVVRNYIRHQIEVIVRRTRYLLRKAEERAHILRGLVKALDALDEVIALIRASATVDVARQGLIDLLDVDEIQAQAILDMQLRRLAALERQKIIDELAEIEREIADYQDILARPERQRQIVRDELQEIIDKHGDDRRSRLVADDGDVTNEDLIAVEDVVVTITETGYAKRTKTDLYRAQKRGGKGVQGATLKQDDIVAHFFVCSTHDWMLFFTNKGRVYRLKAYELPEANRNARGQHVANLLALQPDEQIAQVMQIKDYQAAPYLVLATRSGLVKKSKLEDFDSNRSGGLIGINLRDEDELVGAVLCSADDDLLLVSAEGQSIRFTADDAALRPMGRATSGVLGMRFNTGDRLLSIGVVQDEKFVLVATAGGYAKRTPIEDYPVQGRGGKGVLTLQYDRRRGTLVGALIVGIDDELYAITSTGGVIRTSAREVRKAGRQTKGVRLMNLGENATLQAVARNAEDDADDAELNGSTS</sequence>
<comment type="similarity">
    <text evidence="3 10">Belongs to the type II topoisomerase GyrA/ParC subunit family.</text>
</comment>
<evidence type="ECO:0000259" key="14">
    <source>
        <dbReference type="PROSITE" id="PS52040"/>
    </source>
</evidence>
<feature type="domain" description="Topo IIA-type catalytic" evidence="14">
    <location>
        <begin position="47"/>
        <end position="516"/>
    </location>
</feature>
<dbReference type="Gene3D" id="3.90.199.10">
    <property type="entry name" value="Topoisomerase II, domain 5"/>
    <property type="match status" value="1"/>
</dbReference>
<dbReference type="InterPro" id="IPR035516">
    <property type="entry name" value="Gyrase/topoIV_suA_C"/>
</dbReference>
<keyword evidence="16" id="KW-1185">Reference proteome</keyword>
<dbReference type="PANTHER" id="PTHR43493">
    <property type="entry name" value="DNA GYRASE/TOPOISOMERASE SUBUNIT A"/>
    <property type="match status" value="1"/>
</dbReference>
<dbReference type="GO" id="GO:0034335">
    <property type="term" value="F:DNA negative supercoiling activity"/>
    <property type="evidence" value="ECO:0007669"/>
    <property type="project" value="UniProtKB-ARBA"/>
</dbReference>
<dbReference type="SUPFAM" id="SSF56719">
    <property type="entry name" value="Type II DNA topoisomerase"/>
    <property type="match status" value="1"/>
</dbReference>
<keyword evidence="5 10" id="KW-0547">Nucleotide-binding</keyword>
<dbReference type="GO" id="GO:0003677">
    <property type="term" value="F:DNA binding"/>
    <property type="evidence" value="ECO:0007669"/>
    <property type="project" value="UniProtKB-UniRule"/>
</dbReference>
<comment type="function">
    <text evidence="10">A type II topoisomerase that negatively supercoils closed circular double-stranded (ds) DNA in an ATP-dependent manner to modulate DNA topology and maintain chromosomes in an underwound state. Negative supercoiling favors strand separation, and DNA replication, transcription, recombination and repair, all of which involve strand separation. Also able to catalyze the interconversion of other topological isomers of dsDNA rings, including catenanes and knotted rings. Type II topoisomerases break and join 2 DNA strands simultaneously in an ATP-dependent manner.</text>
</comment>
<dbReference type="InterPro" id="IPR013760">
    <property type="entry name" value="Topo_IIA-like_dom_sf"/>
</dbReference>
<dbReference type="Gene3D" id="2.120.10.90">
    <property type="entry name" value="DNA gyrase/topoisomerase IV, subunit A, C-terminal"/>
    <property type="match status" value="1"/>
</dbReference>
<dbReference type="GO" id="GO:0005524">
    <property type="term" value="F:ATP binding"/>
    <property type="evidence" value="ECO:0007669"/>
    <property type="project" value="UniProtKB-UniRule"/>
</dbReference>
<keyword evidence="7 10" id="KW-0799">Topoisomerase</keyword>
<dbReference type="CDD" id="cd00187">
    <property type="entry name" value="TOP4c"/>
    <property type="match status" value="1"/>
</dbReference>
<evidence type="ECO:0000256" key="2">
    <source>
        <dbReference type="ARBA" id="ARBA00004496"/>
    </source>
</evidence>
<protein>
    <recommendedName>
        <fullName evidence="10">DNA gyrase subunit A</fullName>
        <ecNumber evidence="10">5.6.2.2</ecNumber>
    </recommendedName>
</protein>
<evidence type="ECO:0000313" key="15">
    <source>
        <dbReference type="EMBL" id="GEL22950.1"/>
    </source>
</evidence>
<dbReference type="AlphaFoldDB" id="A0A511DDS6"/>
<dbReference type="GO" id="GO:0005694">
    <property type="term" value="C:chromosome"/>
    <property type="evidence" value="ECO:0007669"/>
    <property type="project" value="InterPro"/>
</dbReference>
<organism evidence="15 16">
    <name type="scientific">Pseudonocardia sulfidoxydans NBRC 16205</name>
    <dbReference type="NCBI Taxonomy" id="1223511"/>
    <lineage>
        <taxon>Bacteria</taxon>
        <taxon>Bacillati</taxon>
        <taxon>Actinomycetota</taxon>
        <taxon>Actinomycetes</taxon>
        <taxon>Pseudonocardiales</taxon>
        <taxon>Pseudonocardiaceae</taxon>
        <taxon>Pseudonocardia</taxon>
    </lineage>
</organism>
<dbReference type="EC" id="5.6.2.2" evidence="10"/>
<dbReference type="InterPro" id="IPR005743">
    <property type="entry name" value="GyrA"/>
</dbReference>
<accession>A0A511DDS6</accession>
<dbReference type="PROSITE" id="PS52040">
    <property type="entry name" value="TOPO_IIA"/>
    <property type="match status" value="1"/>
</dbReference>
<feature type="short sequence motif" description="GyrA-box" evidence="10">
    <location>
        <begin position="543"/>
        <end position="549"/>
    </location>
</feature>
<dbReference type="Pfam" id="PF00521">
    <property type="entry name" value="DNA_topoisoIV"/>
    <property type="match status" value="1"/>
</dbReference>
<evidence type="ECO:0000256" key="8">
    <source>
        <dbReference type="ARBA" id="ARBA00023125"/>
    </source>
</evidence>
<dbReference type="GO" id="GO:0006265">
    <property type="term" value="P:DNA topological change"/>
    <property type="evidence" value="ECO:0007669"/>
    <property type="project" value="UniProtKB-UniRule"/>
</dbReference>
<dbReference type="GO" id="GO:0006261">
    <property type="term" value="P:DNA-templated DNA replication"/>
    <property type="evidence" value="ECO:0007669"/>
    <property type="project" value="UniProtKB-UniRule"/>
</dbReference>
<dbReference type="InterPro" id="IPR002205">
    <property type="entry name" value="Topo_IIA_dom_A"/>
</dbReference>
<dbReference type="SMART" id="SM00434">
    <property type="entry name" value="TOP4c"/>
    <property type="match status" value="1"/>
</dbReference>
<dbReference type="Proteomes" id="UP000321685">
    <property type="component" value="Unassembled WGS sequence"/>
</dbReference>
<evidence type="ECO:0000256" key="12">
    <source>
        <dbReference type="SAM" id="Coils"/>
    </source>
</evidence>
<evidence type="ECO:0000256" key="9">
    <source>
        <dbReference type="ARBA" id="ARBA00023235"/>
    </source>
</evidence>
<evidence type="ECO:0000256" key="11">
    <source>
        <dbReference type="PROSITE-ProRule" id="PRU01384"/>
    </source>
</evidence>
<evidence type="ECO:0000256" key="4">
    <source>
        <dbReference type="ARBA" id="ARBA00022490"/>
    </source>
</evidence>
<keyword evidence="4 10" id="KW-0963">Cytoplasm</keyword>
<keyword evidence="6 10" id="KW-0067">ATP-binding</keyword>
<evidence type="ECO:0000256" key="13">
    <source>
        <dbReference type="SAM" id="MobiDB-lite"/>
    </source>
</evidence>
<dbReference type="PANTHER" id="PTHR43493:SF5">
    <property type="entry name" value="DNA GYRASE SUBUNIT A, CHLOROPLASTIC_MITOCHONDRIAL"/>
    <property type="match status" value="1"/>
</dbReference>
<dbReference type="FunFam" id="1.10.268.10:FF:000001">
    <property type="entry name" value="DNA gyrase subunit A"/>
    <property type="match status" value="1"/>
</dbReference>
<feature type="region of interest" description="Disordered" evidence="13">
    <location>
        <begin position="1"/>
        <end position="21"/>
    </location>
</feature>
<comment type="subunit">
    <text evidence="10">Heterotetramer, composed of two GyrA and two GyrB chains. In the heterotetramer, GyrA contains the active site tyrosine that forms a transient covalent intermediate with DNA, while GyrB binds cofactors and catalyzes ATP hydrolysis.</text>
</comment>
<proteinExistence type="inferred from homology"/>
<dbReference type="SUPFAM" id="SSF101904">
    <property type="entry name" value="GyrA/ParC C-terminal domain-like"/>
    <property type="match status" value="1"/>
</dbReference>
<dbReference type="NCBIfam" id="NF004044">
    <property type="entry name" value="PRK05561.1"/>
    <property type="match status" value="1"/>
</dbReference>
<name>A0A511DDS6_9PSEU</name>
<evidence type="ECO:0000256" key="6">
    <source>
        <dbReference type="ARBA" id="ARBA00022840"/>
    </source>
</evidence>
<evidence type="ECO:0000256" key="10">
    <source>
        <dbReference type="HAMAP-Rule" id="MF_01897"/>
    </source>
</evidence>
<evidence type="ECO:0000256" key="3">
    <source>
        <dbReference type="ARBA" id="ARBA00008263"/>
    </source>
</evidence>
<dbReference type="InterPro" id="IPR050220">
    <property type="entry name" value="Type_II_DNA_Topoisomerases"/>
</dbReference>
<keyword evidence="9 10" id="KW-0413">Isomerase</keyword>
<dbReference type="Pfam" id="PF03989">
    <property type="entry name" value="DNA_gyraseA_C"/>
    <property type="match status" value="6"/>
</dbReference>
<reference evidence="15 16" key="1">
    <citation type="submission" date="2019-07" db="EMBL/GenBank/DDBJ databases">
        <title>Whole genome shotgun sequence of Pseudonocardia sulfidoxydans NBRC 16205.</title>
        <authorList>
            <person name="Hosoyama A."/>
            <person name="Uohara A."/>
            <person name="Ohji S."/>
            <person name="Ichikawa N."/>
        </authorList>
    </citation>
    <scope>NUCLEOTIDE SEQUENCE [LARGE SCALE GENOMIC DNA]</scope>
    <source>
        <strain evidence="15 16">NBRC 16205</strain>
    </source>
</reference>
<dbReference type="GO" id="GO:0005737">
    <property type="term" value="C:cytoplasm"/>
    <property type="evidence" value="ECO:0007669"/>
    <property type="project" value="UniProtKB-SubCell"/>
</dbReference>
<feature type="active site" description="O-(5'-phospho-DNA)-tyrosine intermediate" evidence="10 11">
    <location>
        <position position="135"/>
    </location>
</feature>
<evidence type="ECO:0000256" key="7">
    <source>
        <dbReference type="ARBA" id="ARBA00023029"/>
    </source>
</evidence>
<feature type="coiled-coil region" evidence="12">
    <location>
        <begin position="447"/>
        <end position="481"/>
    </location>
</feature>
<dbReference type="NCBIfam" id="NF004043">
    <property type="entry name" value="PRK05560.1"/>
    <property type="match status" value="1"/>
</dbReference>
<gene>
    <name evidence="10 15" type="primary">gyrA</name>
    <name evidence="15" type="ORF">PSU4_19040</name>
</gene>
<evidence type="ECO:0000256" key="5">
    <source>
        <dbReference type="ARBA" id="ARBA00022741"/>
    </source>
</evidence>
<dbReference type="Gene3D" id="3.30.1360.40">
    <property type="match status" value="1"/>
</dbReference>
<dbReference type="FunFam" id="2.120.10.90:FF:000001">
    <property type="entry name" value="DNA gyrase subunit A"/>
    <property type="match status" value="1"/>
</dbReference>
<dbReference type="HAMAP" id="MF_01897">
    <property type="entry name" value="GyrA"/>
    <property type="match status" value="1"/>
</dbReference>
<comment type="subcellular location">
    <subcellularLocation>
        <location evidence="2 10">Cytoplasm</location>
    </subcellularLocation>
</comment>
<dbReference type="GO" id="GO:0009330">
    <property type="term" value="C:DNA topoisomerase type II (double strand cut, ATP-hydrolyzing) complex"/>
    <property type="evidence" value="ECO:0007669"/>
    <property type="project" value="TreeGrafter"/>
</dbReference>
<dbReference type="FunFam" id="3.30.1360.40:FF:000008">
    <property type="entry name" value="DNA topoisomerase (ATP-hydrolyzing)"/>
    <property type="match status" value="1"/>
</dbReference>
<evidence type="ECO:0000313" key="16">
    <source>
        <dbReference type="Proteomes" id="UP000321685"/>
    </source>
</evidence>
<dbReference type="NCBIfam" id="TIGR01063">
    <property type="entry name" value="gyrA"/>
    <property type="match status" value="1"/>
</dbReference>
<comment type="catalytic activity">
    <reaction evidence="1 10 11">
        <text>ATP-dependent breakage, passage and rejoining of double-stranded DNA.</text>
        <dbReference type="EC" id="5.6.2.2"/>
    </reaction>
</comment>
<dbReference type="InterPro" id="IPR006691">
    <property type="entry name" value="GyrA/parC_rep"/>
</dbReference>
<dbReference type="FunFam" id="3.90.199.10:FF:000001">
    <property type="entry name" value="DNA gyrase subunit A"/>
    <property type="match status" value="1"/>
</dbReference>
<dbReference type="InterPro" id="IPR013757">
    <property type="entry name" value="Topo_IIA_A_a_sf"/>
</dbReference>
<comment type="miscellaneous">
    <text evidence="10">Few gyrases are as efficient as E.coli at forming negative supercoils. Not all organisms have 2 type II topoisomerases; in organisms with a single type II topoisomerase this enzyme also has to decatenate newly replicated chromosomes.</text>
</comment>
<evidence type="ECO:0000256" key="1">
    <source>
        <dbReference type="ARBA" id="ARBA00000185"/>
    </source>
</evidence>
<keyword evidence="8 10" id="KW-0238">DNA-binding</keyword>
<dbReference type="EMBL" id="BJVJ01000014">
    <property type="protein sequence ID" value="GEL22950.1"/>
    <property type="molecule type" value="Genomic_DNA"/>
</dbReference>
<comment type="caution">
    <text evidence="15">The sequence shown here is derived from an EMBL/GenBank/DDBJ whole genome shotgun (WGS) entry which is preliminary data.</text>
</comment>
<dbReference type="InterPro" id="IPR013758">
    <property type="entry name" value="Topo_IIA_A/C_ab"/>
</dbReference>
<dbReference type="Gene3D" id="1.10.268.10">
    <property type="entry name" value="Topoisomerase, domain 3"/>
    <property type="match status" value="1"/>
</dbReference>